<evidence type="ECO:0000256" key="7">
    <source>
        <dbReference type="ARBA" id="ARBA00022490"/>
    </source>
</evidence>
<dbReference type="SMART" id="SM00387">
    <property type="entry name" value="HATPase_c"/>
    <property type="match status" value="1"/>
</dbReference>
<dbReference type="Proteomes" id="UP001596047">
    <property type="component" value="Unassembled WGS sequence"/>
</dbReference>
<keyword evidence="9" id="KW-0479">Metal-binding</keyword>
<evidence type="ECO:0000256" key="6">
    <source>
        <dbReference type="ARBA" id="ARBA00022485"/>
    </source>
</evidence>
<evidence type="ECO:0000256" key="15">
    <source>
        <dbReference type="ARBA" id="ARBA00023014"/>
    </source>
</evidence>
<dbReference type="PANTHER" id="PTHR24421:SF40">
    <property type="entry name" value="SENSOR HISTIDINE KINASE YHCY"/>
    <property type="match status" value="1"/>
</dbReference>
<dbReference type="GO" id="GO:0016301">
    <property type="term" value="F:kinase activity"/>
    <property type="evidence" value="ECO:0007669"/>
    <property type="project" value="UniProtKB-KW"/>
</dbReference>
<comment type="function">
    <text evidence="16">Member of the two-component regulatory system NreB/NreC involved in the control of dissimilatory nitrate/nitrite reduction in response to oxygen. NreB functions as a direct oxygen sensor histidine kinase which is autophosphorylated, in the absence of oxygen, probably at the conserved histidine residue, and transfers its phosphate group probably to a conserved aspartate residue of NreC. NreB/NreC activates the expression of the nitrate (narGHJI) and nitrite (nir) reductase operons, as well as the putative nitrate transporter gene narT.</text>
</comment>
<dbReference type="PROSITE" id="PS50109">
    <property type="entry name" value="HIS_KIN"/>
    <property type="match status" value="1"/>
</dbReference>
<keyword evidence="15" id="KW-0411">Iron-sulfur</keyword>
<evidence type="ECO:0000256" key="5">
    <source>
        <dbReference type="ARBA" id="ARBA00017322"/>
    </source>
</evidence>
<evidence type="ECO:0000256" key="10">
    <source>
        <dbReference type="ARBA" id="ARBA00022741"/>
    </source>
</evidence>
<dbReference type="RefSeq" id="WP_379188609.1">
    <property type="nucleotide sequence ID" value="NZ_JBHSOW010000044.1"/>
</dbReference>
<evidence type="ECO:0000313" key="20">
    <source>
        <dbReference type="Proteomes" id="UP001596047"/>
    </source>
</evidence>
<evidence type="ECO:0000256" key="3">
    <source>
        <dbReference type="ARBA" id="ARBA00004496"/>
    </source>
</evidence>
<evidence type="ECO:0000256" key="4">
    <source>
        <dbReference type="ARBA" id="ARBA00012438"/>
    </source>
</evidence>
<dbReference type="SUPFAM" id="SSF55874">
    <property type="entry name" value="ATPase domain of HSP90 chaperone/DNA topoisomerase II/histidine kinase"/>
    <property type="match status" value="1"/>
</dbReference>
<evidence type="ECO:0000259" key="18">
    <source>
        <dbReference type="PROSITE" id="PS50109"/>
    </source>
</evidence>
<dbReference type="InterPro" id="IPR004358">
    <property type="entry name" value="Sig_transdc_His_kin-like_C"/>
</dbReference>
<keyword evidence="13" id="KW-0408">Iron</keyword>
<dbReference type="Gene3D" id="3.30.450.40">
    <property type="match status" value="2"/>
</dbReference>
<comment type="cofactor">
    <cofactor evidence="2">
        <name>[4Fe-4S] cluster</name>
        <dbReference type="ChEBI" id="CHEBI:49883"/>
    </cofactor>
</comment>
<dbReference type="InterPro" id="IPR011712">
    <property type="entry name" value="Sig_transdc_His_kin_sub3_dim/P"/>
</dbReference>
<dbReference type="Pfam" id="PF07730">
    <property type="entry name" value="HisKA_3"/>
    <property type="match status" value="1"/>
</dbReference>
<evidence type="ECO:0000313" key="19">
    <source>
        <dbReference type="EMBL" id="MFC5650054.1"/>
    </source>
</evidence>
<keyword evidence="12" id="KW-0067">ATP-binding</keyword>
<organism evidence="19 20">
    <name type="scientific">Paenibacillus solisilvae</name>
    <dbReference type="NCBI Taxonomy" id="2486751"/>
    <lineage>
        <taxon>Bacteria</taxon>
        <taxon>Bacillati</taxon>
        <taxon>Bacillota</taxon>
        <taxon>Bacilli</taxon>
        <taxon>Bacillales</taxon>
        <taxon>Paenibacillaceae</taxon>
        <taxon>Paenibacillus</taxon>
    </lineage>
</organism>
<dbReference type="Gene3D" id="1.20.5.1930">
    <property type="match status" value="1"/>
</dbReference>
<reference evidence="20" key="1">
    <citation type="journal article" date="2019" name="Int. J. Syst. Evol. Microbiol.">
        <title>The Global Catalogue of Microorganisms (GCM) 10K type strain sequencing project: providing services to taxonomists for standard genome sequencing and annotation.</title>
        <authorList>
            <consortium name="The Broad Institute Genomics Platform"/>
            <consortium name="The Broad Institute Genome Sequencing Center for Infectious Disease"/>
            <person name="Wu L."/>
            <person name="Ma J."/>
        </authorList>
    </citation>
    <scope>NUCLEOTIDE SEQUENCE [LARGE SCALE GENOMIC DNA]</scope>
    <source>
        <strain evidence="20">CGMCC 1.3240</strain>
    </source>
</reference>
<evidence type="ECO:0000256" key="17">
    <source>
        <dbReference type="ARBA" id="ARBA00030800"/>
    </source>
</evidence>
<dbReference type="InterPro" id="IPR050482">
    <property type="entry name" value="Sensor_HK_TwoCompSys"/>
</dbReference>
<dbReference type="SMART" id="SM00065">
    <property type="entry name" value="GAF"/>
    <property type="match status" value="1"/>
</dbReference>
<evidence type="ECO:0000256" key="2">
    <source>
        <dbReference type="ARBA" id="ARBA00001966"/>
    </source>
</evidence>
<evidence type="ECO:0000256" key="13">
    <source>
        <dbReference type="ARBA" id="ARBA00023004"/>
    </source>
</evidence>
<dbReference type="Gene3D" id="3.30.565.10">
    <property type="entry name" value="Histidine kinase-like ATPase, C-terminal domain"/>
    <property type="match status" value="1"/>
</dbReference>
<keyword evidence="8" id="KW-0808">Transferase</keyword>
<dbReference type="Pfam" id="PF02518">
    <property type="entry name" value="HATPase_c"/>
    <property type="match status" value="1"/>
</dbReference>
<keyword evidence="6" id="KW-0004">4Fe-4S</keyword>
<dbReference type="PRINTS" id="PR00344">
    <property type="entry name" value="BCTRLSENSOR"/>
</dbReference>
<keyword evidence="10" id="KW-0547">Nucleotide-binding</keyword>
<name>A0ABW0VYX6_9BACL</name>
<dbReference type="InterPro" id="IPR029016">
    <property type="entry name" value="GAF-like_dom_sf"/>
</dbReference>
<dbReference type="InterPro" id="IPR003594">
    <property type="entry name" value="HATPase_dom"/>
</dbReference>
<comment type="catalytic activity">
    <reaction evidence="1">
        <text>ATP + protein L-histidine = ADP + protein N-phospho-L-histidine.</text>
        <dbReference type="EC" id="2.7.13.3"/>
    </reaction>
</comment>
<dbReference type="Pfam" id="PF13185">
    <property type="entry name" value="GAF_2"/>
    <property type="match status" value="1"/>
</dbReference>
<keyword evidence="14" id="KW-0902">Two-component regulatory system</keyword>
<sequence>MTEDPRVQELITLKTIAETMNQSNDITLMLNTVLEKLLELTGLSAGWIFLSDQTGEFECVADLHLPPGLLYADKMPMRCGPCWCLDRFWSGRLNKAVNILNCKRIENAEEYSWGDTMGITHHATVPLRSGDRQFGVLNVGFPGKEHFSNDELSLLQAVAFQIGSAIDRMRLYAAEQRRAHQFARLGEFSRALGAAAGSTAEPERLTALIVTLIKEHLDWPFAAILESTPGGSFILRAIHGNEQTAKPNTQFTLPDNHWLRKVVRDRQISAAAPDERARLADIEGFQGLLPAALTSVQAAPISLISAPSGGILIVGSELSRQRDCISSADGEVLEALAEHIAIALDGSLLELNRRELALLEERNRLARDLHDSVSQMLFSLSMTAKGVESLLTNNQQKAALSSVRDIQSLSKDAQKEMRSLIMQLRPIGLEAGLLTALQKYGERLELTVRTQAAGIRELPRHVEEGLWRIGQEALNNVHKHAGVAEVEVTLVLNSSTAVLRVSDKGRGITQKRRLAAASTSIGLSSMKERTEALGGQITITSKSRSGTTIEVFIPLPPK</sequence>
<feature type="domain" description="Histidine kinase" evidence="18">
    <location>
        <begin position="364"/>
        <end position="557"/>
    </location>
</feature>
<dbReference type="PANTHER" id="PTHR24421">
    <property type="entry name" value="NITRATE/NITRITE SENSOR PROTEIN NARX-RELATED"/>
    <property type="match status" value="1"/>
</dbReference>
<evidence type="ECO:0000256" key="1">
    <source>
        <dbReference type="ARBA" id="ARBA00000085"/>
    </source>
</evidence>
<gene>
    <name evidence="19" type="ORF">ACFPYJ_13170</name>
</gene>
<comment type="caution">
    <text evidence="19">The sequence shown here is derived from an EMBL/GenBank/DDBJ whole genome shotgun (WGS) entry which is preliminary data.</text>
</comment>
<evidence type="ECO:0000256" key="8">
    <source>
        <dbReference type="ARBA" id="ARBA00022679"/>
    </source>
</evidence>
<dbReference type="InterPro" id="IPR005467">
    <property type="entry name" value="His_kinase_dom"/>
</dbReference>
<dbReference type="CDD" id="cd16917">
    <property type="entry name" value="HATPase_UhpB-NarQ-NarX-like"/>
    <property type="match status" value="1"/>
</dbReference>
<evidence type="ECO:0000256" key="11">
    <source>
        <dbReference type="ARBA" id="ARBA00022777"/>
    </source>
</evidence>
<dbReference type="EMBL" id="JBHSOW010000044">
    <property type="protein sequence ID" value="MFC5650054.1"/>
    <property type="molecule type" value="Genomic_DNA"/>
</dbReference>
<dbReference type="EC" id="2.7.13.3" evidence="4"/>
<dbReference type="InterPro" id="IPR036890">
    <property type="entry name" value="HATPase_C_sf"/>
</dbReference>
<dbReference type="InterPro" id="IPR003018">
    <property type="entry name" value="GAF"/>
</dbReference>
<proteinExistence type="predicted"/>
<evidence type="ECO:0000256" key="9">
    <source>
        <dbReference type="ARBA" id="ARBA00022723"/>
    </source>
</evidence>
<keyword evidence="11 19" id="KW-0418">Kinase</keyword>
<protein>
    <recommendedName>
        <fullName evidence="5">Oxygen sensor histidine kinase NreB</fullName>
        <ecNumber evidence="4">2.7.13.3</ecNumber>
    </recommendedName>
    <alternativeName>
        <fullName evidence="17">Nitrogen regulation protein B</fullName>
    </alternativeName>
</protein>
<keyword evidence="20" id="KW-1185">Reference proteome</keyword>
<evidence type="ECO:0000256" key="16">
    <source>
        <dbReference type="ARBA" id="ARBA00024827"/>
    </source>
</evidence>
<evidence type="ECO:0000256" key="12">
    <source>
        <dbReference type="ARBA" id="ARBA00022840"/>
    </source>
</evidence>
<evidence type="ECO:0000256" key="14">
    <source>
        <dbReference type="ARBA" id="ARBA00023012"/>
    </source>
</evidence>
<keyword evidence="7" id="KW-0963">Cytoplasm</keyword>
<dbReference type="SUPFAM" id="SSF55781">
    <property type="entry name" value="GAF domain-like"/>
    <property type="match status" value="2"/>
</dbReference>
<accession>A0ABW0VYX6</accession>
<comment type="subcellular location">
    <subcellularLocation>
        <location evidence="3">Cytoplasm</location>
    </subcellularLocation>
</comment>